<proteinExistence type="predicted"/>
<sequence>MDIIDKLNEELLKQTFAKERKLTEHLDEYKHIASMYARTENAIAVLSDMKTNTSYIYYGGVAEKLGLAERDTSKTVHSIWEEEIFGLMHPDDLLEKHLQELRFFHFLKSIPSRKRRDYYLTHNMRMRDNSGRYVHILHRIFYIANDSNGSVWLALCLYNFSIDTSLNCIIINSTNGQVLELEKQSCNDLLSDREKEVLQLIDKGKMSKDIARILSISINTVNRHRQNILEKLQVSNSIEACRVAKELNLLHA</sequence>
<dbReference type="PANTHER" id="PTHR44688">
    <property type="entry name" value="DNA-BINDING TRANSCRIPTIONAL ACTIVATOR DEVR_DOSR"/>
    <property type="match status" value="1"/>
</dbReference>
<dbReference type="GO" id="GO:0006355">
    <property type="term" value="P:regulation of DNA-templated transcription"/>
    <property type="evidence" value="ECO:0007669"/>
    <property type="project" value="InterPro"/>
</dbReference>
<gene>
    <name evidence="5" type="ORF">SAMN05444350_11743</name>
</gene>
<evidence type="ECO:0000256" key="1">
    <source>
        <dbReference type="ARBA" id="ARBA00023015"/>
    </source>
</evidence>
<dbReference type="PANTHER" id="PTHR44688:SF16">
    <property type="entry name" value="DNA-BINDING TRANSCRIPTIONAL ACTIVATOR DEVR_DOSR"/>
    <property type="match status" value="1"/>
</dbReference>
<reference evidence="6" key="1">
    <citation type="submission" date="2016-11" db="EMBL/GenBank/DDBJ databases">
        <authorList>
            <person name="Varghese N."/>
            <person name="Submissions S."/>
        </authorList>
    </citation>
    <scope>NUCLEOTIDE SEQUENCE [LARGE SCALE GENOMIC DNA]</scope>
    <source>
        <strain evidence="6">DSM 26884</strain>
    </source>
</reference>
<dbReference type="EMBL" id="FQZN01000017">
    <property type="protein sequence ID" value="SHJ17171.1"/>
    <property type="molecule type" value="Genomic_DNA"/>
</dbReference>
<name>A0A1M6H4L9_9BACE</name>
<dbReference type="AlphaFoldDB" id="A0A1M6H4L9"/>
<dbReference type="RefSeq" id="WP_025834386.1">
    <property type="nucleotide sequence ID" value="NZ_FQZN01000017.1"/>
</dbReference>
<dbReference type="CDD" id="cd06170">
    <property type="entry name" value="LuxR_C_like"/>
    <property type="match status" value="1"/>
</dbReference>
<dbReference type="InterPro" id="IPR036388">
    <property type="entry name" value="WH-like_DNA-bd_sf"/>
</dbReference>
<evidence type="ECO:0000256" key="2">
    <source>
        <dbReference type="ARBA" id="ARBA00023125"/>
    </source>
</evidence>
<dbReference type="SMART" id="SM00421">
    <property type="entry name" value="HTH_LUXR"/>
    <property type="match status" value="1"/>
</dbReference>
<dbReference type="SUPFAM" id="SSF46894">
    <property type="entry name" value="C-terminal effector domain of the bipartite response regulators"/>
    <property type="match status" value="1"/>
</dbReference>
<dbReference type="GeneID" id="92712896"/>
<dbReference type="PRINTS" id="PR00038">
    <property type="entry name" value="HTHLUXR"/>
</dbReference>
<keyword evidence="3" id="KW-0804">Transcription</keyword>
<dbReference type="Gene3D" id="3.30.450.20">
    <property type="entry name" value="PAS domain"/>
    <property type="match status" value="1"/>
</dbReference>
<dbReference type="PROSITE" id="PS50043">
    <property type="entry name" value="HTH_LUXR_2"/>
    <property type="match status" value="1"/>
</dbReference>
<dbReference type="Gene3D" id="1.10.10.10">
    <property type="entry name" value="Winged helix-like DNA-binding domain superfamily/Winged helix DNA-binding domain"/>
    <property type="match status" value="1"/>
</dbReference>
<accession>A0A1M6H4L9</accession>
<evidence type="ECO:0000256" key="3">
    <source>
        <dbReference type="ARBA" id="ARBA00023163"/>
    </source>
</evidence>
<keyword evidence="2" id="KW-0238">DNA-binding</keyword>
<evidence type="ECO:0000259" key="4">
    <source>
        <dbReference type="PROSITE" id="PS50043"/>
    </source>
</evidence>
<dbReference type="InterPro" id="IPR016032">
    <property type="entry name" value="Sig_transdc_resp-reg_C-effctor"/>
</dbReference>
<dbReference type="GO" id="GO:0003677">
    <property type="term" value="F:DNA binding"/>
    <property type="evidence" value="ECO:0007669"/>
    <property type="project" value="UniProtKB-KW"/>
</dbReference>
<keyword evidence="1" id="KW-0805">Transcription regulation</keyword>
<dbReference type="PROSITE" id="PS00622">
    <property type="entry name" value="HTH_LUXR_1"/>
    <property type="match status" value="1"/>
</dbReference>
<dbReference type="Pfam" id="PF00196">
    <property type="entry name" value="GerE"/>
    <property type="match status" value="1"/>
</dbReference>
<protein>
    <submittedName>
        <fullName evidence="5">Regulatory protein, luxR family</fullName>
    </submittedName>
</protein>
<keyword evidence="6" id="KW-1185">Reference proteome</keyword>
<dbReference type="InterPro" id="IPR000792">
    <property type="entry name" value="Tscrpt_reg_LuxR_C"/>
</dbReference>
<evidence type="ECO:0000313" key="5">
    <source>
        <dbReference type="EMBL" id="SHJ17171.1"/>
    </source>
</evidence>
<dbReference type="eggNOG" id="COG2197">
    <property type="taxonomic scope" value="Bacteria"/>
</dbReference>
<dbReference type="Proteomes" id="UP000184192">
    <property type="component" value="Unassembled WGS sequence"/>
</dbReference>
<feature type="domain" description="HTH luxR-type" evidence="4">
    <location>
        <begin position="183"/>
        <end position="248"/>
    </location>
</feature>
<organism evidence="5 6">
    <name type="scientific">Bacteroides stercorirosoris</name>
    <dbReference type="NCBI Taxonomy" id="871324"/>
    <lineage>
        <taxon>Bacteria</taxon>
        <taxon>Pseudomonadati</taxon>
        <taxon>Bacteroidota</taxon>
        <taxon>Bacteroidia</taxon>
        <taxon>Bacteroidales</taxon>
        <taxon>Bacteroidaceae</taxon>
        <taxon>Bacteroides</taxon>
    </lineage>
</organism>
<evidence type="ECO:0000313" key="6">
    <source>
        <dbReference type="Proteomes" id="UP000184192"/>
    </source>
</evidence>